<feature type="coiled-coil region" evidence="1">
    <location>
        <begin position="167"/>
        <end position="194"/>
    </location>
</feature>
<protein>
    <submittedName>
        <fullName evidence="3">Sperm flagellar protein 1, putative</fullName>
        <ecNumber evidence="3">5.2.1.8</ecNumber>
    </submittedName>
</protein>
<dbReference type="EC" id="5.2.1.8" evidence="3"/>
<dbReference type="STRING" id="857967.G0R2Q3"/>
<dbReference type="GO" id="GO:0003755">
    <property type="term" value="F:peptidyl-prolyl cis-trans isomerase activity"/>
    <property type="evidence" value="ECO:0007669"/>
    <property type="project" value="UniProtKB-EC"/>
</dbReference>
<dbReference type="EMBL" id="GL984278">
    <property type="protein sequence ID" value="EGR28247.1"/>
    <property type="molecule type" value="Genomic_DNA"/>
</dbReference>
<dbReference type="GeneID" id="14904329"/>
<dbReference type="GO" id="GO:0008017">
    <property type="term" value="F:microtubule binding"/>
    <property type="evidence" value="ECO:0007669"/>
    <property type="project" value="TreeGrafter"/>
</dbReference>
<dbReference type="AlphaFoldDB" id="G0R2Q3"/>
<organism evidence="3 4">
    <name type="scientific">Ichthyophthirius multifiliis</name>
    <name type="common">White spot disease agent</name>
    <name type="synonym">Ich</name>
    <dbReference type="NCBI Taxonomy" id="5932"/>
    <lineage>
        <taxon>Eukaryota</taxon>
        <taxon>Sar</taxon>
        <taxon>Alveolata</taxon>
        <taxon>Ciliophora</taxon>
        <taxon>Intramacronucleata</taxon>
        <taxon>Oligohymenophorea</taxon>
        <taxon>Hymenostomatida</taxon>
        <taxon>Ophryoglenina</taxon>
        <taxon>Ichthyophthirius</taxon>
    </lineage>
</organism>
<evidence type="ECO:0000259" key="2">
    <source>
        <dbReference type="PROSITE" id="PS50021"/>
    </source>
</evidence>
<dbReference type="FunCoup" id="G0R2Q3">
    <property type="interactions" value="3"/>
</dbReference>
<evidence type="ECO:0000313" key="3">
    <source>
        <dbReference type="EMBL" id="EGR28247.1"/>
    </source>
</evidence>
<dbReference type="SUPFAM" id="SSF47576">
    <property type="entry name" value="Calponin-homology domain, CH-domain"/>
    <property type="match status" value="1"/>
</dbReference>
<dbReference type="InterPro" id="IPR001715">
    <property type="entry name" value="CH_dom"/>
</dbReference>
<dbReference type="PANTHER" id="PTHR12509:SF9">
    <property type="entry name" value="SPERM FLAGELLAR PROTEIN 1 ISOFORM X1"/>
    <property type="match status" value="1"/>
</dbReference>
<reference evidence="3 4" key="1">
    <citation type="submission" date="2011-07" db="EMBL/GenBank/DDBJ databases">
        <authorList>
            <person name="Coyne R."/>
            <person name="Brami D."/>
            <person name="Johnson J."/>
            <person name="Hostetler J."/>
            <person name="Hannick L."/>
            <person name="Clark T."/>
            <person name="Cassidy-Hanley D."/>
            <person name="Inman J."/>
        </authorList>
    </citation>
    <scope>NUCLEOTIDE SEQUENCE [LARGE SCALE GENOMIC DNA]</scope>
    <source>
        <strain evidence="3 4">G5</strain>
    </source>
</reference>
<keyword evidence="3" id="KW-0282">Flagellum</keyword>
<dbReference type="InterPro" id="IPR010441">
    <property type="entry name" value="CH_2"/>
</dbReference>
<dbReference type="RefSeq" id="XP_004027592.1">
    <property type="nucleotide sequence ID" value="XM_004027543.1"/>
</dbReference>
<dbReference type="eggNOG" id="ENOG502S497">
    <property type="taxonomic scope" value="Eukaryota"/>
</dbReference>
<dbReference type="Gene3D" id="1.10.418.10">
    <property type="entry name" value="Calponin-like domain"/>
    <property type="match status" value="1"/>
</dbReference>
<name>G0R2Q3_ICHMU</name>
<feature type="domain" description="Calponin-homology (CH)" evidence="2">
    <location>
        <begin position="8"/>
        <end position="132"/>
    </location>
</feature>
<dbReference type="OMA" id="LKLANWE"/>
<dbReference type="PANTHER" id="PTHR12509">
    <property type="entry name" value="SPERMATOGENESIS-ASSOCIATED 4-RELATED"/>
    <property type="match status" value="1"/>
</dbReference>
<keyword evidence="3" id="KW-0413">Isomerase</keyword>
<dbReference type="InParanoid" id="G0R2Q3"/>
<keyword evidence="3" id="KW-0969">Cilium</keyword>
<dbReference type="GO" id="GO:0051493">
    <property type="term" value="P:regulation of cytoskeleton organization"/>
    <property type="evidence" value="ECO:0007669"/>
    <property type="project" value="TreeGrafter"/>
</dbReference>
<dbReference type="Proteomes" id="UP000008983">
    <property type="component" value="Unassembled WGS sequence"/>
</dbReference>
<dbReference type="FunFam" id="1.10.418.10:FF:000059">
    <property type="entry name" value="RIKEN cDNA 6430531B16 gene"/>
    <property type="match status" value="1"/>
</dbReference>
<proteinExistence type="predicted"/>
<dbReference type="InterPro" id="IPR036872">
    <property type="entry name" value="CH_dom_sf"/>
</dbReference>
<keyword evidence="4" id="KW-1185">Reference proteome</keyword>
<dbReference type="OrthoDB" id="193300at2759"/>
<evidence type="ECO:0000256" key="1">
    <source>
        <dbReference type="SAM" id="Coils"/>
    </source>
</evidence>
<sequence>MEAPPITEEELNQLYNWIDTIPLTRSKKNITRDFADGCMMAEIIQHYLPKLVDVHNYSQAHSITQKMYNWNTLNCNKNKQKNYMYIYIIIERVFRKMGFQISNIDIESIINSTPNAIERVLKVVQIKIEKYIQEQKKRKEQESFVQQKQQQNVFQNQQNQGELIFKLQEKDKSNQELKETIEILELKVKKMDQLVKLKDSKIQNLINKLSVAGLQ</sequence>
<keyword evidence="3" id="KW-0966">Cell projection</keyword>
<dbReference type="InterPro" id="IPR052111">
    <property type="entry name" value="Spermatogenesis_Ciliary_MAP"/>
</dbReference>
<dbReference type="GO" id="GO:0005930">
    <property type="term" value="C:axoneme"/>
    <property type="evidence" value="ECO:0007669"/>
    <property type="project" value="TreeGrafter"/>
</dbReference>
<dbReference type="PROSITE" id="PS50021">
    <property type="entry name" value="CH"/>
    <property type="match status" value="1"/>
</dbReference>
<evidence type="ECO:0000313" key="4">
    <source>
        <dbReference type="Proteomes" id="UP000008983"/>
    </source>
</evidence>
<gene>
    <name evidence="3" type="ORF">IMG5_180470</name>
</gene>
<dbReference type="Pfam" id="PF06294">
    <property type="entry name" value="CH_2"/>
    <property type="match status" value="1"/>
</dbReference>
<keyword evidence="1" id="KW-0175">Coiled coil</keyword>
<accession>G0R2Q3</accession>